<dbReference type="AlphaFoldDB" id="D4H8M4"/>
<protein>
    <submittedName>
        <fullName evidence="3">Tetratricopeptide repeat protein</fullName>
    </submittedName>
</protein>
<evidence type="ECO:0000313" key="4">
    <source>
        <dbReference type="Proteomes" id="UP000002012"/>
    </source>
</evidence>
<dbReference type="PaxDb" id="522772-Dacet_1607"/>
<dbReference type="InterPro" id="IPR011990">
    <property type="entry name" value="TPR-like_helical_dom_sf"/>
</dbReference>
<evidence type="ECO:0000256" key="1">
    <source>
        <dbReference type="ARBA" id="ARBA00022737"/>
    </source>
</evidence>
<dbReference type="InterPro" id="IPR051012">
    <property type="entry name" value="CellSynth/LPSAsmb/PSIAsmb"/>
</dbReference>
<evidence type="ECO:0000313" key="3">
    <source>
        <dbReference type="EMBL" id="ADD68373.1"/>
    </source>
</evidence>
<keyword evidence="4" id="KW-1185">Reference proteome</keyword>
<dbReference type="HOGENOM" id="CLU_060079_0_0_0"/>
<name>D4H8M4_DENA2</name>
<dbReference type="eggNOG" id="COG4235">
    <property type="taxonomic scope" value="Bacteria"/>
</dbReference>
<keyword evidence="1" id="KW-0677">Repeat</keyword>
<dbReference type="Pfam" id="PF13432">
    <property type="entry name" value="TPR_16"/>
    <property type="match status" value="1"/>
</dbReference>
<dbReference type="OrthoDB" id="5448728at2"/>
<dbReference type="EMBL" id="CP001968">
    <property type="protein sequence ID" value="ADD68373.1"/>
    <property type="molecule type" value="Genomic_DNA"/>
</dbReference>
<dbReference type="Proteomes" id="UP000002012">
    <property type="component" value="Chromosome"/>
</dbReference>
<dbReference type="SMART" id="SM00028">
    <property type="entry name" value="TPR"/>
    <property type="match status" value="3"/>
</dbReference>
<keyword evidence="2" id="KW-0802">TPR repeat</keyword>
<proteinExistence type="predicted"/>
<dbReference type="PANTHER" id="PTHR45586:SF1">
    <property type="entry name" value="LIPOPOLYSACCHARIDE ASSEMBLY PROTEIN B"/>
    <property type="match status" value="1"/>
</dbReference>
<dbReference type="Gene3D" id="1.25.40.10">
    <property type="entry name" value="Tetratricopeptide repeat domain"/>
    <property type="match status" value="3"/>
</dbReference>
<sequence length="377" mass="43192" precursor="true">MKYIIVFFMMFWSVYALAEEKLPVKLAKVLYEAQQMMRADKYAEAILKLEDYRLANSEDAGLYYLVLGNAYYKDGRVRDAYTAFSAGLSRYSENEDLCRNSAVAAYELKNYSAAHEYFYRLYRMTVNPEHLFRAAVSLYLIEDMQGADRLLEELMTKNKEPETEWVKLAVTVKMEMKRWRSASVLLRDYLEKFPQDAKMWRVTAQVYLNMEQFSNAASAIETAYSIESPKRGDIMNLADIYSYAGAPVRAAETLAKISRTEEELIHLAEHYAIGGDYLNAVRITDGLIESGKNRDKYYKLKGKYLYQAGEYSRALETLKNSEQRDGDSLMLLAVCAWHVNDLNTVKTAYEKALTIPAFRKTAQSGLNAVNSLMADAN</sequence>
<dbReference type="SUPFAM" id="SSF48452">
    <property type="entry name" value="TPR-like"/>
    <property type="match status" value="2"/>
</dbReference>
<dbReference type="PANTHER" id="PTHR45586">
    <property type="entry name" value="TPR REPEAT-CONTAINING PROTEIN PA4667"/>
    <property type="match status" value="1"/>
</dbReference>
<organism evidence="3 4">
    <name type="scientific">Denitrovibrio acetiphilus (strain DSM 12809 / NBRC 114555 / N2460)</name>
    <dbReference type="NCBI Taxonomy" id="522772"/>
    <lineage>
        <taxon>Bacteria</taxon>
        <taxon>Pseudomonadati</taxon>
        <taxon>Deferribacterota</taxon>
        <taxon>Deferribacteres</taxon>
        <taxon>Deferribacterales</taxon>
        <taxon>Geovibrionaceae</taxon>
        <taxon>Denitrovibrio</taxon>
    </lineage>
</organism>
<dbReference type="STRING" id="522772.Dacet_1607"/>
<dbReference type="InterPro" id="IPR019734">
    <property type="entry name" value="TPR_rpt"/>
</dbReference>
<dbReference type="RefSeq" id="WP_013010887.1">
    <property type="nucleotide sequence ID" value="NC_013943.1"/>
</dbReference>
<gene>
    <name evidence="3" type="ordered locus">Dacet_1607</name>
</gene>
<accession>D4H8M4</accession>
<reference evidence="3 4" key="1">
    <citation type="journal article" date="2010" name="Stand. Genomic Sci.">
        <title>Complete genome sequence of Denitrovibrio acetiphilus type strain (N2460).</title>
        <authorList>
            <person name="Kiss H."/>
            <person name="Lang E."/>
            <person name="Lapidus A."/>
            <person name="Copeland A."/>
            <person name="Nolan M."/>
            <person name="Glavina Del Rio T."/>
            <person name="Chen F."/>
            <person name="Lucas S."/>
            <person name="Tice H."/>
            <person name="Cheng J.F."/>
            <person name="Han C."/>
            <person name="Goodwin L."/>
            <person name="Pitluck S."/>
            <person name="Liolios K."/>
            <person name="Pati A."/>
            <person name="Ivanova N."/>
            <person name="Mavromatis K."/>
            <person name="Chen A."/>
            <person name="Palaniappan K."/>
            <person name="Land M."/>
            <person name="Hauser L."/>
            <person name="Chang Y.J."/>
            <person name="Jeffries C.D."/>
            <person name="Detter J.C."/>
            <person name="Brettin T."/>
            <person name="Spring S."/>
            <person name="Rohde M."/>
            <person name="Goker M."/>
            <person name="Woyke T."/>
            <person name="Bristow J."/>
            <person name="Eisen J.A."/>
            <person name="Markowitz V."/>
            <person name="Hugenholtz P."/>
            <person name="Kyrpides N.C."/>
            <person name="Klenk H.P."/>
        </authorList>
    </citation>
    <scope>NUCLEOTIDE SEQUENCE [LARGE SCALE GENOMIC DNA]</scope>
    <source>
        <strain evidence="4">DSM 12809 / NBRC 114555 / N2460</strain>
    </source>
</reference>
<dbReference type="InParanoid" id="D4H8M4"/>
<evidence type="ECO:0000256" key="2">
    <source>
        <dbReference type="ARBA" id="ARBA00022803"/>
    </source>
</evidence>
<dbReference type="KEGG" id="dap:Dacet_1607"/>